<name>A0A3D8RHJ2_9HELO</name>
<keyword evidence="2" id="KW-1185">Reference proteome</keyword>
<reference evidence="1 2" key="1">
    <citation type="journal article" date="2018" name="IMA Fungus">
        <title>IMA Genome-F 9: Draft genome sequence of Annulohypoxylon stygium, Aspergillus mulundensis, Berkeleyomyces basicola (syn. Thielaviopsis basicola), Ceratocystis smalleyi, two Cercospora beticola strains, Coleophoma cylindrospora, Fusarium fracticaudum, Phialophora cf. hyalina, and Morchella septimelata.</title>
        <authorList>
            <person name="Wingfield B.D."/>
            <person name="Bills G.F."/>
            <person name="Dong Y."/>
            <person name="Huang W."/>
            <person name="Nel W.J."/>
            <person name="Swalarsk-Parry B.S."/>
            <person name="Vaghefi N."/>
            <person name="Wilken P.M."/>
            <person name="An Z."/>
            <person name="de Beer Z.W."/>
            <person name="De Vos L."/>
            <person name="Chen L."/>
            <person name="Duong T.A."/>
            <person name="Gao Y."/>
            <person name="Hammerbacher A."/>
            <person name="Kikkert J.R."/>
            <person name="Li Y."/>
            <person name="Li H."/>
            <person name="Li K."/>
            <person name="Li Q."/>
            <person name="Liu X."/>
            <person name="Ma X."/>
            <person name="Naidoo K."/>
            <person name="Pethybridge S.J."/>
            <person name="Sun J."/>
            <person name="Steenkamp E.T."/>
            <person name="van der Nest M.A."/>
            <person name="van Wyk S."/>
            <person name="Wingfield M.J."/>
            <person name="Xiong C."/>
            <person name="Yue Q."/>
            <person name="Zhang X."/>
        </authorList>
    </citation>
    <scope>NUCLEOTIDE SEQUENCE [LARGE SCALE GENOMIC DNA]</scope>
    <source>
        <strain evidence="1 2">BP6252</strain>
    </source>
</reference>
<dbReference type="PANTHER" id="PTHR36156:SF2">
    <property type="entry name" value="CUPIN TYPE-2 DOMAIN-CONTAINING PROTEIN"/>
    <property type="match status" value="1"/>
</dbReference>
<dbReference type="SUPFAM" id="SSF51182">
    <property type="entry name" value="RmlC-like cupins"/>
    <property type="match status" value="1"/>
</dbReference>
<dbReference type="InterPro" id="IPR014710">
    <property type="entry name" value="RmlC-like_jellyroll"/>
</dbReference>
<dbReference type="InterPro" id="IPR011051">
    <property type="entry name" value="RmlC_Cupin_sf"/>
</dbReference>
<proteinExistence type="predicted"/>
<gene>
    <name evidence="1" type="ORF">BP6252_07305</name>
</gene>
<dbReference type="OrthoDB" id="5840532at2759"/>
<dbReference type="EMBL" id="PDLM01000007">
    <property type="protein sequence ID" value="RDW73398.1"/>
    <property type="molecule type" value="Genomic_DNA"/>
</dbReference>
<evidence type="ECO:0000313" key="2">
    <source>
        <dbReference type="Proteomes" id="UP000256645"/>
    </source>
</evidence>
<comment type="caution">
    <text evidence="1">The sequence shown here is derived from an EMBL/GenBank/DDBJ whole genome shotgun (WGS) entry which is preliminary data.</text>
</comment>
<dbReference type="PANTHER" id="PTHR36156">
    <property type="entry name" value="SLR2101 PROTEIN"/>
    <property type="match status" value="1"/>
</dbReference>
<accession>A0A3D8RHJ2</accession>
<evidence type="ECO:0000313" key="1">
    <source>
        <dbReference type="EMBL" id="RDW73398.1"/>
    </source>
</evidence>
<protein>
    <recommendedName>
        <fullName evidence="3">Cupin 2 conserved barrel domain-containing protein</fullName>
    </recommendedName>
</protein>
<organism evidence="1 2">
    <name type="scientific">Coleophoma cylindrospora</name>
    <dbReference type="NCBI Taxonomy" id="1849047"/>
    <lineage>
        <taxon>Eukaryota</taxon>
        <taxon>Fungi</taxon>
        <taxon>Dikarya</taxon>
        <taxon>Ascomycota</taxon>
        <taxon>Pezizomycotina</taxon>
        <taxon>Leotiomycetes</taxon>
        <taxon>Helotiales</taxon>
        <taxon>Dermateaceae</taxon>
        <taxon>Coleophoma</taxon>
    </lineage>
</organism>
<dbReference type="CDD" id="cd02231">
    <property type="entry name" value="cupin_BLL6423-like"/>
    <property type="match status" value="1"/>
</dbReference>
<dbReference type="Proteomes" id="UP000256645">
    <property type="component" value="Unassembled WGS sequence"/>
</dbReference>
<evidence type="ECO:0008006" key="3">
    <source>
        <dbReference type="Google" id="ProtNLM"/>
    </source>
</evidence>
<dbReference type="AlphaFoldDB" id="A0A3D8RHJ2"/>
<dbReference type="InterPro" id="IPR047142">
    <property type="entry name" value="OryJ/VirC-like"/>
</dbReference>
<sequence length="171" mass="18172">MPTLLPQLSVHITTDSAGTSGFTSPTPVIPPPAPPNPIFQGNYIYCTPPPLSLENDADLVYYHTTTSNTPLPSFPAAGGTVCTVLDFPPSPEGKGGMMHRTKTLDYIFILEGELEFSLDSGEKRVFKRGDIVVQRSAMHAWRNVSATEGARMAAVVLGVEGAVEGGVEVGK</sequence>
<dbReference type="Gene3D" id="2.60.120.10">
    <property type="entry name" value="Jelly Rolls"/>
    <property type="match status" value="1"/>
</dbReference>